<dbReference type="GO" id="GO:0005737">
    <property type="term" value="C:cytoplasm"/>
    <property type="evidence" value="ECO:0007669"/>
    <property type="project" value="UniProtKB-SubCell"/>
</dbReference>
<feature type="binding site" evidence="4">
    <location>
        <position position="194"/>
    </location>
    <ligand>
        <name>[4Fe-4S] cluster</name>
        <dbReference type="ChEBI" id="CHEBI:49883"/>
    </ligand>
</feature>
<dbReference type="EMBL" id="FZOB01000011">
    <property type="protein sequence ID" value="SNR85667.1"/>
    <property type="molecule type" value="Genomic_DNA"/>
</dbReference>
<dbReference type="OrthoDB" id="9772604at2"/>
<dbReference type="CDD" id="cd23945">
    <property type="entry name" value="PAPS_reductase"/>
    <property type="match status" value="1"/>
</dbReference>
<organism evidence="7 8">
    <name type="scientific">Desulfurobacterium atlanticum</name>
    <dbReference type="NCBI Taxonomy" id="240169"/>
    <lineage>
        <taxon>Bacteria</taxon>
        <taxon>Pseudomonadati</taxon>
        <taxon>Aquificota</taxon>
        <taxon>Aquificia</taxon>
        <taxon>Desulfurobacteriales</taxon>
        <taxon>Desulfurobacteriaceae</taxon>
        <taxon>Desulfurobacterium</taxon>
    </lineage>
</organism>
<feature type="domain" description="Phosphoadenosine phosphosulphate reductase" evidence="6">
    <location>
        <begin position="23"/>
        <end position="196"/>
    </location>
</feature>
<evidence type="ECO:0000256" key="2">
    <source>
        <dbReference type="ARBA" id="ARBA00023002"/>
    </source>
</evidence>
<dbReference type="HAMAP" id="MF_00063">
    <property type="entry name" value="CysH"/>
    <property type="match status" value="1"/>
</dbReference>
<feature type="transmembrane region" description="Helical" evidence="5">
    <location>
        <begin position="21"/>
        <end position="40"/>
    </location>
</feature>
<dbReference type="Proteomes" id="UP000198405">
    <property type="component" value="Unassembled WGS sequence"/>
</dbReference>
<dbReference type="AlphaFoldDB" id="A0A238ZQI8"/>
<name>A0A238ZQI8_9BACT</name>
<feature type="active site" description="Nucleophile; cysteine thiosulfonate intermediate" evidence="4">
    <location>
        <position position="216"/>
    </location>
</feature>
<keyword evidence="5" id="KW-0812">Transmembrane</keyword>
<dbReference type="GO" id="GO:0004604">
    <property type="term" value="F:phosphoadenylyl-sulfate reductase (thioredoxin) activity"/>
    <property type="evidence" value="ECO:0007669"/>
    <property type="project" value="UniProtKB-UniRule"/>
</dbReference>
<keyword evidence="4" id="KW-0963">Cytoplasm</keyword>
<accession>A0A238ZQI8</accession>
<comment type="subcellular location">
    <subcellularLocation>
        <location evidence="4">Cytoplasm</location>
    </subcellularLocation>
</comment>
<dbReference type="PANTHER" id="PTHR46509">
    <property type="entry name" value="PHOSPHOADENOSINE PHOSPHOSULFATE REDUCTASE"/>
    <property type="match status" value="1"/>
</dbReference>
<evidence type="ECO:0000259" key="6">
    <source>
        <dbReference type="Pfam" id="PF01507"/>
    </source>
</evidence>
<evidence type="ECO:0000256" key="1">
    <source>
        <dbReference type="ARBA" id="ARBA00009732"/>
    </source>
</evidence>
<dbReference type="EC" id="1.8.4.10" evidence="4"/>
<comment type="cofactor">
    <cofactor evidence="4">
        <name>[4Fe-4S] cluster</name>
        <dbReference type="ChEBI" id="CHEBI:49883"/>
    </cofactor>
    <text evidence="4">Binds 1 [4Fe-4S] cluster per subunit.</text>
</comment>
<reference evidence="8" key="1">
    <citation type="submission" date="2017-06" db="EMBL/GenBank/DDBJ databases">
        <authorList>
            <person name="Varghese N."/>
            <person name="Submissions S."/>
        </authorList>
    </citation>
    <scope>NUCLEOTIDE SEQUENCE [LARGE SCALE GENOMIC DNA]</scope>
    <source>
        <strain evidence="8">DSM 15668</strain>
    </source>
</reference>
<keyword evidence="2 4" id="KW-0560">Oxidoreductase</keyword>
<dbReference type="Pfam" id="PF01507">
    <property type="entry name" value="PAPS_reduct"/>
    <property type="match status" value="1"/>
</dbReference>
<dbReference type="PIRSF" id="PIRSF000857">
    <property type="entry name" value="PAPS_reductase"/>
    <property type="match status" value="1"/>
</dbReference>
<keyword evidence="5" id="KW-0472">Membrane</keyword>
<dbReference type="Gene3D" id="3.40.50.620">
    <property type="entry name" value="HUPs"/>
    <property type="match status" value="1"/>
</dbReference>
<comment type="catalytic activity">
    <reaction evidence="4">
        <text>[thioredoxin]-disulfide + sulfite + AMP + 2 H(+) = adenosine 5'-phosphosulfate + [thioredoxin]-dithiol</text>
        <dbReference type="Rhea" id="RHEA:21976"/>
        <dbReference type="Rhea" id="RHEA-COMP:10698"/>
        <dbReference type="Rhea" id="RHEA-COMP:10700"/>
        <dbReference type="ChEBI" id="CHEBI:15378"/>
        <dbReference type="ChEBI" id="CHEBI:17359"/>
        <dbReference type="ChEBI" id="CHEBI:29950"/>
        <dbReference type="ChEBI" id="CHEBI:50058"/>
        <dbReference type="ChEBI" id="CHEBI:58243"/>
        <dbReference type="ChEBI" id="CHEBI:456215"/>
        <dbReference type="EC" id="1.8.4.10"/>
    </reaction>
</comment>
<feature type="binding site" evidence="4">
    <location>
        <position position="104"/>
    </location>
    <ligand>
        <name>[4Fe-4S] cluster</name>
        <dbReference type="ChEBI" id="CHEBI:49883"/>
    </ligand>
</feature>
<dbReference type="SUPFAM" id="SSF52402">
    <property type="entry name" value="Adenine nucleotide alpha hydrolases-like"/>
    <property type="match status" value="1"/>
</dbReference>
<comment type="function">
    <text evidence="4">Catalyzes the formation of sulfite from adenosine 5'-phosphosulfate (APS) using thioredoxin as an electron donor.</text>
</comment>
<gene>
    <name evidence="4" type="primary">cysH</name>
    <name evidence="7" type="ORF">SAMN06265340_1114</name>
</gene>
<dbReference type="GO" id="GO:0051539">
    <property type="term" value="F:4 iron, 4 sulfur cluster binding"/>
    <property type="evidence" value="ECO:0007669"/>
    <property type="project" value="UniProtKB-UniRule"/>
</dbReference>
<evidence type="ECO:0000313" key="8">
    <source>
        <dbReference type="Proteomes" id="UP000198405"/>
    </source>
</evidence>
<evidence type="ECO:0000256" key="4">
    <source>
        <dbReference type="HAMAP-Rule" id="MF_00063"/>
    </source>
</evidence>
<dbReference type="RefSeq" id="WP_089323433.1">
    <property type="nucleotide sequence ID" value="NZ_FZOB01000011.1"/>
</dbReference>
<keyword evidence="5" id="KW-1133">Transmembrane helix</keyword>
<feature type="binding site" evidence="4">
    <location>
        <position position="191"/>
    </location>
    <ligand>
        <name>[4Fe-4S] cluster</name>
        <dbReference type="ChEBI" id="CHEBI:49883"/>
    </ligand>
</feature>
<dbReference type="InterPro" id="IPR004511">
    <property type="entry name" value="PAPS/APS_Rdtase"/>
</dbReference>
<dbReference type="PANTHER" id="PTHR46509:SF1">
    <property type="entry name" value="PHOSPHOADENOSINE PHOSPHOSULFATE REDUCTASE"/>
    <property type="match status" value="1"/>
</dbReference>
<dbReference type="GO" id="GO:0019379">
    <property type="term" value="P:sulfate assimilation, phosphoadenylyl sulfate reduction by phosphoadenylyl-sulfate reductase (thioredoxin)"/>
    <property type="evidence" value="ECO:0007669"/>
    <property type="project" value="UniProtKB-UniRule"/>
</dbReference>
<dbReference type="NCBIfam" id="NF002537">
    <property type="entry name" value="PRK02090.1"/>
    <property type="match status" value="1"/>
</dbReference>
<dbReference type="NCBIfam" id="TIGR00434">
    <property type="entry name" value="cysH"/>
    <property type="match status" value="1"/>
</dbReference>
<evidence type="ECO:0000256" key="3">
    <source>
        <dbReference type="ARBA" id="ARBA00024327"/>
    </source>
</evidence>
<evidence type="ECO:0000256" key="5">
    <source>
        <dbReference type="SAM" id="Phobius"/>
    </source>
</evidence>
<keyword evidence="8" id="KW-1185">Reference proteome</keyword>
<keyword evidence="4" id="KW-0408">Iron</keyword>
<keyword evidence="4" id="KW-0479">Metal-binding</keyword>
<feature type="binding site" evidence="4">
    <location>
        <position position="103"/>
    </location>
    <ligand>
        <name>[4Fe-4S] cluster</name>
        <dbReference type="ChEBI" id="CHEBI:49883"/>
    </ligand>
</feature>
<sequence length="226" mass="26301">MDYEKLSAYDLMETFILKARYPILTASFSINTVVLIYLALKIKPDIEVVSIDTGLLFKETYRFMEEVRSKFNINLKIIKPEISLKEQAELYGDNLWNSDPDKCCFLRKVKPLETFLETQSVDLWITGMRRDQSKTRSNLKKVEFHKLPSGRNIIKINPLADWSRKEVWGFVSKHGLMYNPLYDRGYTSFGCVPCTDLPMSSDERSGRWKGKSKTECGIHTFTEKIE</sequence>
<keyword evidence="4" id="KW-0411">Iron-sulfur</keyword>
<dbReference type="InterPro" id="IPR014729">
    <property type="entry name" value="Rossmann-like_a/b/a_fold"/>
</dbReference>
<comment type="pathway">
    <text evidence="3 4">Sulfur metabolism; hydrogen sulfide biosynthesis; sulfite from sulfate.</text>
</comment>
<comment type="similarity">
    <text evidence="1 4">Belongs to the PAPS reductase family. CysH subfamily.</text>
</comment>
<dbReference type="InterPro" id="IPR002500">
    <property type="entry name" value="PAPS_reduct_dom"/>
</dbReference>
<dbReference type="GO" id="GO:0070814">
    <property type="term" value="P:hydrogen sulfide biosynthetic process"/>
    <property type="evidence" value="ECO:0007669"/>
    <property type="project" value="UniProtKB-UniRule"/>
</dbReference>
<dbReference type="GO" id="GO:0046872">
    <property type="term" value="F:metal ion binding"/>
    <property type="evidence" value="ECO:0007669"/>
    <property type="project" value="UniProtKB-KW"/>
</dbReference>
<proteinExistence type="inferred from homology"/>
<protein>
    <recommendedName>
        <fullName evidence="4">Adenosine 5'-phosphosulfate reductase</fullName>
        <shortName evidence="4">APS reductase</shortName>
        <ecNumber evidence="4">1.8.4.10</ecNumber>
    </recommendedName>
    <alternativeName>
        <fullName evidence="4">5'-adenylylsulfate reductase</fullName>
    </alternativeName>
    <alternativeName>
        <fullName evidence="4">Thioredoxin-dependent 5'-adenylylsulfate reductase</fullName>
    </alternativeName>
</protein>
<dbReference type="GO" id="GO:0043866">
    <property type="term" value="F:adenylyl-sulfate reductase (thioredoxin) activity"/>
    <property type="evidence" value="ECO:0007669"/>
    <property type="project" value="UniProtKB-EC"/>
</dbReference>
<evidence type="ECO:0000313" key="7">
    <source>
        <dbReference type="EMBL" id="SNR85667.1"/>
    </source>
</evidence>